<evidence type="ECO:0000256" key="13">
    <source>
        <dbReference type="ARBA" id="ARBA00042844"/>
    </source>
</evidence>
<evidence type="ECO:0000256" key="15">
    <source>
        <dbReference type="ARBA" id="ARBA00043143"/>
    </source>
</evidence>
<reference evidence="17 18" key="1">
    <citation type="submission" date="2019-05" db="EMBL/GenBank/DDBJ databases">
        <title>Genome of Alcanivorax gelatiniphagus, an oil degrading marine bacteria.</title>
        <authorList>
            <person name="Kwon K.K."/>
        </authorList>
    </citation>
    <scope>NUCLEOTIDE SEQUENCE [LARGE SCALE GENOMIC DNA]</scope>
    <source>
        <strain evidence="17 18">MEBiC 08158</strain>
    </source>
</reference>
<evidence type="ECO:0000256" key="6">
    <source>
        <dbReference type="ARBA" id="ARBA00036916"/>
    </source>
</evidence>
<evidence type="ECO:0000256" key="14">
    <source>
        <dbReference type="ARBA" id="ARBA00042883"/>
    </source>
</evidence>
<evidence type="ECO:0000256" key="9">
    <source>
        <dbReference type="ARBA" id="ARBA00038945"/>
    </source>
</evidence>
<name>A0ABY2XP26_9GAMM</name>
<organism evidence="17 18">
    <name type="scientific">Alloalcanivorax gelatiniphagus</name>
    <dbReference type="NCBI Taxonomy" id="1194167"/>
    <lineage>
        <taxon>Bacteria</taxon>
        <taxon>Pseudomonadati</taxon>
        <taxon>Pseudomonadota</taxon>
        <taxon>Gammaproteobacteria</taxon>
        <taxon>Oceanospirillales</taxon>
        <taxon>Alcanivoracaceae</taxon>
        <taxon>Alloalcanivorax</taxon>
    </lineage>
</organism>
<dbReference type="CDD" id="cd02869">
    <property type="entry name" value="PseudoU_synth_RluA_like"/>
    <property type="match status" value="1"/>
</dbReference>
<dbReference type="EC" id="5.4.99.29" evidence="9"/>
<dbReference type="InterPro" id="IPR050188">
    <property type="entry name" value="RluA_PseudoU_synthase"/>
</dbReference>
<accession>A0ABY2XP26</accession>
<dbReference type="PANTHER" id="PTHR21600:SF91">
    <property type="entry name" value="DUAL-SPECIFICITY RNA PSEUDOURIDINE SYNTHASE RLUA"/>
    <property type="match status" value="1"/>
</dbReference>
<evidence type="ECO:0000313" key="17">
    <source>
        <dbReference type="EMBL" id="TMW14216.1"/>
    </source>
</evidence>
<dbReference type="Pfam" id="PF00849">
    <property type="entry name" value="PseudoU_synth_2"/>
    <property type="match status" value="1"/>
</dbReference>
<evidence type="ECO:0000259" key="16">
    <source>
        <dbReference type="Pfam" id="PF00849"/>
    </source>
</evidence>
<evidence type="ECO:0000256" key="3">
    <source>
        <dbReference type="ARBA" id="ARBA00022694"/>
    </source>
</evidence>
<evidence type="ECO:0000256" key="5">
    <source>
        <dbReference type="ARBA" id="ARBA00036184"/>
    </source>
</evidence>
<keyword evidence="18" id="KW-1185">Reference proteome</keyword>
<feature type="domain" description="Pseudouridine synthase RsuA/RluA-like" evidence="16">
    <location>
        <begin position="6"/>
        <end position="154"/>
    </location>
</feature>
<dbReference type="Proteomes" id="UP000739180">
    <property type="component" value="Unassembled WGS sequence"/>
</dbReference>
<dbReference type="PROSITE" id="PS01129">
    <property type="entry name" value="PSI_RLU"/>
    <property type="match status" value="1"/>
</dbReference>
<dbReference type="InterPro" id="IPR006145">
    <property type="entry name" value="PsdUridine_synth_RsuA/RluA"/>
</dbReference>
<sequence>MYRDAHILVVNKPPFLLSVPGRAPENRDCVTTRLKRDHPDLRLVHRLDLDTSGVMVFALTRAAQSGLSRAFQQRRVAKAYQAVVQGVVDDEEGRIDLPLCADWPNRPLQKVCFESGKPALTRWRVLEREPARQRTRLRLMPVTGRSHQLRIHCREIGHPILGCDLYAPPAVLGRSDRLLLHAESLAFNHPVTGLWSEFHSPVPF</sequence>
<dbReference type="InterPro" id="IPR006224">
    <property type="entry name" value="PsdUridine_synth_RluA-like_CS"/>
</dbReference>
<comment type="catalytic activity">
    <reaction evidence="6">
        <text>uridine(746) in 23S rRNA = pseudouridine(746) in 23S rRNA</text>
        <dbReference type="Rhea" id="RHEA:42548"/>
        <dbReference type="Rhea" id="RHEA-COMP:10109"/>
        <dbReference type="Rhea" id="RHEA-COMP:10110"/>
        <dbReference type="ChEBI" id="CHEBI:65314"/>
        <dbReference type="ChEBI" id="CHEBI:65315"/>
        <dbReference type="EC" id="5.4.99.29"/>
    </reaction>
</comment>
<keyword evidence="4" id="KW-0413">Isomerase</keyword>
<evidence type="ECO:0000256" key="1">
    <source>
        <dbReference type="ARBA" id="ARBA00010876"/>
    </source>
</evidence>
<comment type="similarity">
    <text evidence="1">Belongs to the pseudouridine synthase RluA family.</text>
</comment>
<keyword evidence="2" id="KW-0698">rRNA processing</keyword>
<comment type="catalytic activity">
    <reaction evidence="5">
        <text>uridine(32) in tRNA = pseudouridine(32) in tRNA</text>
        <dbReference type="Rhea" id="RHEA:42544"/>
        <dbReference type="Rhea" id="RHEA-COMP:10107"/>
        <dbReference type="Rhea" id="RHEA-COMP:10108"/>
        <dbReference type="ChEBI" id="CHEBI:65314"/>
        <dbReference type="ChEBI" id="CHEBI:65315"/>
        <dbReference type="EC" id="5.4.99.28"/>
    </reaction>
</comment>
<dbReference type="PANTHER" id="PTHR21600">
    <property type="entry name" value="MITOCHONDRIAL RNA PSEUDOURIDINE SYNTHASE"/>
    <property type="match status" value="1"/>
</dbReference>
<evidence type="ECO:0000256" key="2">
    <source>
        <dbReference type="ARBA" id="ARBA00022552"/>
    </source>
</evidence>
<evidence type="ECO:0000256" key="8">
    <source>
        <dbReference type="ARBA" id="ARBA00038944"/>
    </source>
</evidence>
<evidence type="ECO:0000256" key="11">
    <source>
        <dbReference type="ARBA" id="ARBA00041266"/>
    </source>
</evidence>
<dbReference type="EC" id="5.4.99.28" evidence="8"/>
<dbReference type="Gene3D" id="3.30.2350.10">
    <property type="entry name" value="Pseudouridine synthase"/>
    <property type="match status" value="1"/>
</dbReference>
<evidence type="ECO:0000313" key="18">
    <source>
        <dbReference type="Proteomes" id="UP000739180"/>
    </source>
</evidence>
<comment type="caution">
    <text evidence="17">The sequence shown here is derived from an EMBL/GenBank/DDBJ whole genome shotgun (WGS) entry which is preliminary data.</text>
</comment>
<keyword evidence="3" id="KW-0819">tRNA processing</keyword>
<proteinExistence type="inferred from homology"/>
<evidence type="ECO:0000256" key="4">
    <source>
        <dbReference type="ARBA" id="ARBA00023235"/>
    </source>
</evidence>
<gene>
    <name evidence="17" type="ORF">FGS76_04380</name>
</gene>
<protein>
    <recommendedName>
        <fullName evidence="10">Dual-specificity RNA pseudouridine synthase RluA</fullName>
        <ecNumber evidence="8">5.4.99.28</ecNumber>
        <ecNumber evidence="9">5.4.99.29</ecNumber>
    </recommendedName>
    <alternativeName>
        <fullName evidence="11">23S rRNA pseudouridine(746) synthase</fullName>
    </alternativeName>
    <alternativeName>
        <fullName evidence="14">Ribosomal large subunit pseudouridine synthase A</fullName>
    </alternativeName>
    <alternativeName>
        <fullName evidence="13">rRNA pseudouridylate synthase A</fullName>
    </alternativeName>
    <alternativeName>
        <fullName evidence="15">rRNA-uridine isomerase A</fullName>
    </alternativeName>
    <alternativeName>
        <fullName evidence="12">tRNA pseudouridine(32) synthase</fullName>
    </alternativeName>
</protein>
<evidence type="ECO:0000256" key="10">
    <source>
        <dbReference type="ARBA" id="ARBA00039988"/>
    </source>
</evidence>
<evidence type="ECO:0000256" key="12">
    <source>
        <dbReference type="ARBA" id="ARBA00042372"/>
    </source>
</evidence>
<dbReference type="EMBL" id="VCQT01000019">
    <property type="protein sequence ID" value="TMW14216.1"/>
    <property type="molecule type" value="Genomic_DNA"/>
</dbReference>
<dbReference type="InterPro" id="IPR020103">
    <property type="entry name" value="PsdUridine_synth_cat_dom_sf"/>
</dbReference>
<dbReference type="SUPFAM" id="SSF55120">
    <property type="entry name" value="Pseudouridine synthase"/>
    <property type="match status" value="1"/>
</dbReference>
<comment type="function">
    <text evidence="7">Dual specificity enzyme that catalyzes the synthesis of pseudouridine from uracil-746 in 23S ribosomal RNA and from uracil-32 in the anticodon stem and loop of transfer RNAs.</text>
</comment>
<evidence type="ECO:0000256" key="7">
    <source>
        <dbReference type="ARBA" id="ARBA00037305"/>
    </source>
</evidence>